<dbReference type="AlphaFoldDB" id="A0A381YK25"/>
<keyword evidence="6" id="KW-0432">Leucine biosynthesis</keyword>
<dbReference type="GO" id="GO:0003861">
    <property type="term" value="F:3-isopropylmalate dehydratase activity"/>
    <property type="evidence" value="ECO:0007669"/>
    <property type="project" value="UniProtKB-EC"/>
</dbReference>
<dbReference type="EC" id="4.2.1.33" evidence="5"/>
<dbReference type="Pfam" id="PF00330">
    <property type="entry name" value="Aconitase"/>
    <property type="match status" value="1"/>
</dbReference>
<evidence type="ECO:0000256" key="1">
    <source>
        <dbReference type="ARBA" id="ARBA00000491"/>
    </source>
</evidence>
<dbReference type="NCBIfam" id="TIGR00170">
    <property type="entry name" value="leuC"/>
    <property type="match status" value="1"/>
</dbReference>
<accession>A0A381YK25</accession>
<organism evidence="15">
    <name type="scientific">marine metagenome</name>
    <dbReference type="NCBI Taxonomy" id="408172"/>
    <lineage>
        <taxon>unclassified sequences</taxon>
        <taxon>metagenomes</taxon>
        <taxon>ecological metagenomes</taxon>
    </lineage>
</organism>
<comment type="function">
    <text evidence="3">Catalyzes the isomerization between 2-isopropylmalate and 3-isopropylmalate, via the formation of 2-isopropylmaleate.</text>
</comment>
<reference evidence="15" key="1">
    <citation type="submission" date="2018-05" db="EMBL/GenBank/DDBJ databases">
        <authorList>
            <person name="Lanie J.A."/>
            <person name="Ng W.-L."/>
            <person name="Kazmierczak K.M."/>
            <person name="Andrzejewski T.M."/>
            <person name="Davidsen T.M."/>
            <person name="Wayne K.J."/>
            <person name="Tettelin H."/>
            <person name="Glass J.I."/>
            <person name="Rusch D."/>
            <person name="Podicherti R."/>
            <person name="Tsui H.-C.T."/>
            <person name="Winkler M.E."/>
        </authorList>
    </citation>
    <scope>NUCLEOTIDE SEQUENCE</scope>
</reference>
<evidence type="ECO:0000256" key="12">
    <source>
        <dbReference type="ARBA" id="ARBA00023239"/>
    </source>
</evidence>
<gene>
    <name evidence="15" type="ORF">METZ01_LOCUS130213</name>
</gene>
<comment type="pathway">
    <text evidence="4">Amino-acid biosynthesis; L-leucine biosynthesis; L-leucine from 3-methyl-2-oxobutanoate: step 2/4.</text>
</comment>
<proteinExistence type="predicted"/>
<dbReference type="InterPro" id="IPR050067">
    <property type="entry name" value="IPM_dehydratase_rel_enz"/>
</dbReference>
<evidence type="ECO:0000313" key="15">
    <source>
        <dbReference type="EMBL" id="SVA77359.1"/>
    </source>
</evidence>
<dbReference type="Gene3D" id="3.30.499.10">
    <property type="entry name" value="Aconitase, domain 3"/>
    <property type="match status" value="2"/>
</dbReference>
<keyword evidence="13" id="KW-0100">Branched-chain amino acid biosynthesis</keyword>
<dbReference type="GO" id="GO:0009098">
    <property type="term" value="P:L-leucine biosynthetic process"/>
    <property type="evidence" value="ECO:0007669"/>
    <property type="project" value="UniProtKB-UniPathway"/>
</dbReference>
<evidence type="ECO:0000256" key="7">
    <source>
        <dbReference type="ARBA" id="ARBA00022485"/>
    </source>
</evidence>
<evidence type="ECO:0000256" key="6">
    <source>
        <dbReference type="ARBA" id="ARBA00022430"/>
    </source>
</evidence>
<dbReference type="SUPFAM" id="SSF53732">
    <property type="entry name" value="Aconitase iron-sulfur domain"/>
    <property type="match status" value="1"/>
</dbReference>
<dbReference type="GO" id="GO:0051539">
    <property type="term" value="F:4 iron, 4 sulfur cluster binding"/>
    <property type="evidence" value="ECO:0007669"/>
    <property type="project" value="UniProtKB-KW"/>
</dbReference>
<dbReference type="InterPro" id="IPR036008">
    <property type="entry name" value="Aconitase_4Fe-4S_dom"/>
</dbReference>
<dbReference type="InterPro" id="IPR001030">
    <property type="entry name" value="Acoase/IPM_deHydtase_lsu_aba"/>
</dbReference>
<evidence type="ECO:0000256" key="11">
    <source>
        <dbReference type="ARBA" id="ARBA00023014"/>
    </source>
</evidence>
<evidence type="ECO:0000256" key="5">
    <source>
        <dbReference type="ARBA" id="ARBA00011998"/>
    </source>
</evidence>
<dbReference type="EMBL" id="UINC01018420">
    <property type="protein sequence ID" value="SVA77359.1"/>
    <property type="molecule type" value="Genomic_DNA"/>
</dbReference>
<dbReference type="GO" id="GO:0046872">
    <property type="term" value="F:metal ion binding"/>
    <property type="evidence" value="ECO:0007669"/>
    <property type="project" value="UniProtKB-KW"/>
</dbReference>
<feature type="domain" description="Aconitase/3-isopropylmalate dehydratase large subunit alpha/beta/alpha" evidence="14">
    <location>
        <begin position="46"/>
        <end position="497"/>
    </location>
</feature>
<dbReference type="NCBIfam" id="NF004016">
    <property type="entry name" value="PRK05478.1"/>
    <property type="match status" value="1"/>
</dbReference>
<protein>
    <recommendedName>
        <fullName evidence="5">3-isopropylmalate dehydratase</fullName>
        <ecNumber evidence="5">4.2.1.33</ecNumber>
    </recommendedName>
</protein>
<evidence type="ECO:0000256" key="13">
    <source>
        <dbReference type="ARBA" id="ARBA00023304"/>
    </source>
</evidence>
<keyword evidence="9" id="KW-0479">Metal-binding</keyword>
<evidence type="ECO:0000256" key="10">
    <source>
        <dbReference type="ARBA" id="ARBA00023004"/>
    </source>
</evidence>
<keyword evidence="8" id="KW-0028">Amino-acid biosynthesis</keyword>
<comment type="cofactor">
    <cofactor evidence="2">
        <name>[4Fe-4S] cluster</name>
        <dbReference type="ChEBI" id="CHEBI:49883"/>
    </cofactor>
</comment>
<evidence type="ECO:0000256" key="9">
    <source>
        <dbReference type="ARBA" id="ARBA00022723"/>
    </source>
</evidence>
<keyword evidence="11" id="KW-0411">Iron-sulfur</keyword>
<dbReference type="PANTHER" id="PTHR43822">
    <property type="entry name" value="HOMOACONITASE, MITOCHONDRIAL-RELATED"/>
    <property type="match status" value="1"/>
</dbReference>
<dbReference type="InterPro" id="IPR018136">
    <property type="entry name" value="Aconitase_4Fe-4S_BS"/>
</dbReference>
<dbReference type="UniPathway" id="UPA00048">
    <property type="reaction ID" value="UER00071"/>
</dbReference>
<dbReference type="InterPro" id="IPR004430">
    <property type="entry name" value="3-IsopropMal_deHydase_lsu"/>
</dbReference>
<sequence>MINGKFLAGGSLGSSHIDLILSMRWGTSETVFVGARRYHMGHTIIDKLWNQHLVADLGDGTTLVYIDRIFLHERTGSIALKSLEIDDRHVRNAKQVFCTMDHIVDTTPARSDSTRVPGGTAFIKTTRNAAHAAGINLFDLGDDRQGIVHVVSPEQGIALPGVTLVCPDSHTCTVGGIGALAWGIGSTEAEHALATKTLVVRKPATMRVIFDGDTPYGVTAKDMILHLIGKYSASGGAGYAIEFSGEAISAMPVEARLTLCNMAIEFGAWTGIIAPDDKTFEYIRGRPYAPTGEAWERAIGHWRSLISDPNANFDREIRIDVAQIVPQITWGTSPQHEAGIDQRVPNPAEELDPNRRLAIERALEYMGLEPDTPLEGIPVDAAFIGSCTNSRLSDLRNAARILQGRNVARGVKAICVPGSSQVKLAAEAEGLDRIFTEAGFEWRESGCSMCFFAGGESFGLEERVVTSTNRNFENRQGPHTRSHLASATTVAASAVLGKLADVRKLDQQE</sequence>
<evidence type="ECO:0000256" key="8">
    <source>
        <dbReference type="ARBA" id="ARBA00022605"/>
    </source>
</evidence>
<evidence type="ECO:0000256" key="4">
    <source>
        <dbReference type="ARBA" id="ARBA00004729"/>
    </source>
</evidence>
<keyword evidence="10" id="KW-0408">Iron</keyword>
<comment type="catalytic activity">
    <reaction evidence="1">
        <text>(2R,3S)-3-isopropylmalate = (2S)-2-isopropylmalate</text>
        <dbReference type="Rhea" id="RHEA:32287"/>
        <dbReference type="ChEBI" id="CHEBI:1178"/>
        <dbReference type="ChEBI" id="CHEBI:35121"/>
        <dbReference type="EC" id="4.2.1.33"/>
    </reaction>
</comment>
<dbReference type="NCBIfam" id="NF009116">
    <property type="entry name" value="PRK12466.1"/>
    <property type="match status" value="1"/>
</dbReference>
<dbReference type="PROSITE" id="PS00450">
    <property type="entry name" value="ACONITASE_1"/>
    <property type="match status" value="1"/>
</dbReference>
<dbReference type="PANTHER" id="PTHR43822:SF9">
    <property type="entry name" value="3-ISOPROPYLMALATE DEHYDRATASE"/>
    <property type="match status" value="1"/>
</dbReference>
<dbReference type="InterPro" id="IPR015931">
    <property type="entry name" value="Acnase/IPM_dHydase_lsu_aba_1/3"/>
</dbReference>
<evidence type="ECO:0000259" key="14">
    <source>
        <dbReference type="Pfam" id="PF00330"/>
    </source>
</evidence>
<evidence type="ECO:0000256" key="3">
    <source>
        <dbReference type="ARBA" id="ARBA00002695"/>
    </source>
</evidence>
<keyword evidence="12" id="KW-0456">Lyase</keyword>
<keyword evidence="7" id="KW-0004">4Fe-4S</keyword>
<evidence type="ECO:0000256" key="2">
    <source>
        <dbReference type="ARBA" id="ARBA00001966"/>
    </source>
</evidence>
<name>A0A381YK25_9ZZZZ</name>
<dbReference type="PRINTS" id="PR00415">
    <property type="entry name" value="ACONITASE"/>
</dbReference>